<evidence type="ECO:0000256" key="2">
    <source>
        <dbReference type="ARBA" id="ARBA00012438"/>
    </source>
</evidence>
<evidence type="ECO:0000256" key="5">
    <source>
        <dbReference type="ARBA" id="ARBA00022741"/>
    </source>
</evidence>
<dbReference type="EC" id="2.7.13.3" evidence="2"/>
<dbReference type="InterPro" id="IPR005467">
    <property type="entry name" value="His_kinase_dom"/>
</dbReference>
<keyword evidence="12" id="KW-1185">Reference proteome</keyword>
<dbReference type="Gene3D" id="3.30.565.10">
    <property type="entry name" value="Histidine kinase-like ATPase, C-terminal domain"/>
    <property type="match status" value="1"/>
</dbReference>
<evidence type="ECO:0000256" key="6">
    <source>
        <dbReference type="ARBA" id="ARBA00022777"/>
    </source>
</evidence>
<dbReference type="RefSeq" id="WP_162097938.1">
    <property type="nucleotide sequence ID" value="NZ_JAPJUH010000002.1"/>
</dbReference>
<evidence type="ECO:0000256" key="4">
    <source>
        <dbReference type="ARBA" id="ARBA00022679"/>
    </source>
</evidence>
<dbReference type="PANTHER" id="PTHR24421:SF10">
    <property type="entry name" value="NITRATE_NITRITE SENSOR PROTEIN NARQ"/>
    <property type="match status" value="1"/>
</dbReference>
<keyword evidence="4" id="KW-0808">Transferase</keyword>
<feature type="domain" description="Histidine kinase" evidence="10">
    <location>
        <begin position="495"/>
        <end position="583"/>
    </location>
</feature>
<keyword evidence="6 11" id="KW-0418">Kinase</keyword>
<evidence type="ECO:0000256" key="8">
    <source>
        <dbReference type="ARBA" id="ARBA00023012"/>
    </source>
</evidence>
<dbReference type="InterPro" id="IPR036890">
    <property type="entry name" value="HATPase_C_sf"/>
</dbReference>
<keyword evidence="9" id="KW-0472">Membrane</keyword>
<organism evidence="11 12">
    <name type="scientific">Pedobacter agri</name>
    <dbReference type="NCBI Taxonomy" id="454586"/>
    <lineage>
        <taxon>Bacteria</taxon>
        <taxon>Pseudomonadati</taxon>
        <taxon>Bacteroidota</taxon>
        <taxon>Sphingobacteriia</taxon>
        <taxon>Sphingobacteriales</taxon>
        <taxon>Sphingobacteriaceae</taxon>
        <taxon>Pedobacter</taxon>
    </lineage>
</organism>
<protein>
    <recommendedName>
        <fullName evidence="2">histidine kinase</fullName>
        <ecNumber evidence="2">2.7.13.3</ecNumber>
    </recommendedName>
</protein>
<keyword evidence="3" id="KW-0597">Phosphoprotein</keyword>
<dbReference type="GO" id="GO:0046983">
    <property type="term" value="F:protein dimerization activity"/>
    <property type="evidence" value="ECO:0007669"/>
    <property type="project" value="InterPro"/>
</dbReference>
<dbReference type="InterPro" id="IPR003594">
    <property type="entry name" value="HATPase_dom"/>
</dbReference>
<evidence type="ECO:0000256" key="1">
    <source>
        <dbReference type="ARBA" id="ARBA00000085"/>
    </source>
</evidence>
<accession>A0A9X3DCI0</accession>
<dbReference type="AlphaFoldDB" id="A0A9X3DCI0"/>
<proteinExistence type="predicted"/>
<comment type="caution">
    <text evidence="11">The sequence shown here is derived from an EMBL/GenBank/DDBJ whole genome shotgun (WGS) entry which is preliminary data.</text>
</comment>
<evidence type="ECO:0000313" key="11">
    <source>
        <dbReference type="EMBL" id="MCX3264894.1"/>
    </source>
</evidence>
<reference evidence="11" key="1">
    <citation type="submission" date="2022-11" db="EMBL/GenBank/DDBJ databases">
        <authorList>
            <person name="Graham C."/>
            <person name="Newman J.D."/>
        </authorList>
    </citation>
    <scope>NUCLEOTIDE SEQUENCE</scope>
    <source>
        <strain evidence="11">DSM 19486</strain>
    </source>
</reference>
<keyword evidence="9" id="KW-1133">Transmembrane helix</keyword>
<dbReference type="EMBL" id="JAPJUH010000002">
    <property type="protein sequence ID" value="MCX3264894.1"/>
    <property type="molecule type" value="Genomic_DNA"/>
</dbReference>
<comment type="catalytic activity">
    <reaction evidence="1">
        <text>ATP + protein L-histidine = ADP + protein N-phospho-L-histidine.</text>
        <dbReference type="EC" id="2.7.13.3"/>
    </reaction>
</comment>
<evidence type="ECO:0000259" key="10">
    <source>
        <dbReference type="PROSITE" id="PS50109"/>
    </source>
</evidence>
<dbReference type="PANTHER" id="PTHR24421">
    <property type="entry name" value="NITRATE/NITRITE SENSOR PROTEIN NARX-RELATED"/>
    <property type="match status" value="1"/>
</dbReference>
<dbReference type="InterPro" id="IPR050482">
    <property type="entry name" value="Sensor_HK_TwoCompSys"/>
</dbReference>
<gene>
    <name evidence="11" type="ORF">OQZ29_09070</name>
</gene>
<dbReference type="InterPro" id="IPR011712">
    <property type="entry name" value="Sig_transdc_His_kin_sub3_dim/P"/>
</dbReference>
<keyword evidence="5" id="KW-0547">Nucleotide-binding</keyword>
<dbReference type="GO" id="GO:0000155">
    <property type="term" value="F:phosphorelay sensor kinase activity"/>
    <property type="evidence" value="ECO:0007669"/>
    <property type="project" value="InterPro"/>
</dbReference>
<feature type="transmembrane region" description="Helical" evidence="9">
    <location>
        <begin position="335"/>
        <end position="355"/>
    </location>
</feature>
<dbReference type="SUPFAM" id="SSF55874">
    <property type="entry name" value="ATPase domain of HSP90 chaperone/DNA topoisomerase II/histidine kinase"/>
    <property type="match status" value="1"/>
</dbReference>
<dbReference type="Proteomes" id="UP001142592">
    <property type="component" value="Unassembled WGS sequence"/>
</dbReference>
<dbReference type="GO" id="GO:0016020">
    <property type="term" value="C:membrane"/>
    <property type="evidence" value="ECO:0007669"/>
    <property type="project" value="InterPro"/>
</dbReference>
<dbReference type="Gene3D" id="1.20.5.1930">
    <property type="match status" value="1"/>
</dbReference>
<dbReference type="GO" id="GO:0005524">
    <property type="term" value="F:ATP binding"/>
    <property type="evidence" value="ECO:0007669"/>
    <property type="project" value="UniProtKB-KW"/>
</dbReference>
<evidence type="ECO:0000313" key="12">
    <source>
        <dbReference type="Proteomes" id="UP001142592"/>
    </source>
</evidence>
<dbReference type="Pfam" id="PF02518">
    <property type="entry name" value="HATPase_c"/>
    <property type="match status" value="1"/>
</dbReference>
<evidence type="ECO:0000256" key="7">
    <source>
        <dbReference type="ARBA" id="ARBA00022840"/>
    </source>
</evidence>
<dbReference type="InterPro" id="IPR019734">
    <property type="entry name" value="TPR_rpt"/>
</dbReference>
<dbReference type="Gene3D" id="1.25.40.10">
    <property type="entry name" value="Tetratricopeptide repeat domain"/>
    <property type="match status" value="1"/>
</dbReference>
<name>A0A9X3DCI0_9SPHI</name>
<dbReference type="SUPFAM" id="SSF48452">
    <property type="entry name" value="TPR-like"/>
    <property type="match status" value="2"/>
</dbReference>
<evidence type="ECO:0000256" key="3">
    <source>
        <dbReference type="ARBA" id="ARBA00022553"/>
    </source>
</evidence>
<sequence>MQKDSLMVFADSLKNKYSRTELKTNLSYLIAMGLYHAKLARYELSRIMFTEALALVDKQDEYTLGKIYNCLGNAAFNVGQYPKALGLYKKGLGYFEKIDDKRSQAGIHSNLSQLFQLTGDSEQSRTHFKIGLSLLENQKNSASYLLMLHAMANVYGQNNFIDSALLLDKEGLAIARKLQLPEYESMFLDNKANCFMYSNRPDSARKYFGKSYAIDVALGNIKQQSDTWLNLSVLADMEKKPDSAKRFLEKSIALSREAGYKTGEVAALKMLGGIYEQSKQFEQALKIEKSFNAIQDSISSEKKEAAIAEWKAVFETEQKDQQIKLANVLLERKNIIIYGLSAIMILAALAVYYAVKRYQIKKERNYNERIHQREQQAAADLINAEEKERRRIAAELHDGIGQTMTAAWLNLQAIATNPSVETHYIELLDTTTTLVQNSCNEIRSISHHMMPDVLLSKGFIPALKALISNLPQHISIQLSADEKQIKLNNMQELMLYRVVQECLQNTLKHAMATEIDISINVDLVTLSLLIEDNGKGFEVANLGEYNGMGINSISSRVHFLKGTVEWSSCMDTGGTLVAIHIPI</sequence>
<keyword evidence="8" id="KW-0902">Two-component regulatory system</keyword>
<dbReference type="CDD" id="cd16917">
    <property type="entry name" value="HATPase_UhpB-NarQ-NarX-like"/>
    <property type="match status" value="1"/>
</dbReference>
<keyword evidence="7" id="KW-0067">ATP-binding</keyword>
<dbReference type="PROSITE" id="PS50109">
    <property type="entry name" value="HIS_KIN"/>
    <property type="match status" value="1"/>
</dbReference>
<dbReference type="SMART" id="SM00028">
    <property type="entry name" value="TPR"/>
    <property type="match status" value="5"/>
</dbReference>
<evidence type="ECO:0000256" key="9">
    <source>
        <dbReference type="SAM" id="Phobius"/>
    </source>
</evidence>
<dbReference type="Pfam" id="PF07730">
    <property type="entry name" value="HisKA_3"/>
    <property type="match status" value="1"/>
</dbReference>
<keyword evidence="9" id="KW-0812">Transmembrane</keyword>
<dbReference type="InterPro" id="IPR011990">
    <property type="entry name" value="TPR-like_helical_dom_sf"/>
</dbReference>